<dbReference type="EMBL" id="KV428036">
    <property type="protein sequence ID" value="KZT40136.1"/>
    <property type="molecule type" value="Genomic_DNA"/>
</dbReference>
<protein>
    <submittedName>
        <fullName evidence="2">Uncharacterized protein</fullName>
    </submittedName>
</protein>
<dbReference type="PANTHER" id="PTHR43591:SF110">
    <property type="entry name" value="RHODANESE DOMAIN-CONTAINING PROTEIN"/>
    <property type="match status" value="1"/>
</dbReference>
<sequence>MEESETDFVAGRLEDEEENPAPILDQNPEIISYGPNTMDLPPSPPHTPRTMSPVMFDAVDFEPDGMVSPERTPTPDSMTTLRSNEVDSFYQEEGGRFYRREPERPVLPSDAGEVSRVHEQHEMYKLVLDGNYYGPVHEILSRDTGDRPKRGLDISSHSPWLEELSFEFPHVHWKGIDFVPTRHPRPSEDYDGYPVTYEVYNYAEGIRCPDETFDLVHARNTLATIPDYRRFMKEIYRILRPGGLLLWTDTHPAIFLADRTDPAIGVPGCVQLQRFLEGVLQMQGIDYHALEHVEDLFESVVDPDVDESETPGSSTSKKERPKPWSTFHHSVISIPNSPWDTSSHTSLEIGLRARQNILSHLSAISPLLRKMGKTEEEVIQLREKIEDELGDGESGVESFHHYHTVWALKCG</sequence>
<dbReference type="Pfam" id="PF13489">
    <property type="entry name" value="Methyltransf_23"/>
    <property type="match status" value="1"/>
</dbReference>
<dbReference type="InterPro" id="IPR029063">
    <property type="entry name" value="SAM-dependent_MTases_sf"/>
</dbReference>
<dbReference type="CDD" id="cd02440">
    <property type="entry name" value="AdoMet_MTases"/>
    <property type="match status" value="1"/>
</dbReference>
<evidence type="ECO:0000313" key="2">
    <source>
        <dbReference type="EMBL" id="KZT40136.1"/>
    </source>
</evidence>
<dbReference type="Gene3D" id="3.40.50.150">
    <property type="entry name" value="Vaccinia Virus protein VP39"/>
    <property type="match status" value="1"/>
</dbReference>
<evidence type="ECO:0000256" key="1">
    <source>
        <dbReference type="SAM" id="MobiDB-lite"/>
    </source>
</evidence>
<organism evidence="2 3">
    <name type="scientific">Sistotremastrum suecicum HHB10207 ss-3</name>
    <dbReference type="NCBI Taxonomy" id="1314776"/>
    <lineage>
        <taxon>Eukaryota</taxon>
        <taxon>Fungi</taxon>
        <taxon>Dikarya</taxon>
        <taxon>Basidiomycota</taxon>
        <taxon>Agaricomycotina</taxon>
        <taxon>Agaricomycetes</taxon>
        <taxon>Sistotremastrales</taxon>
        <taxon>Sistotremastraceae</taxon>
        <taxon>Sistotremastrum</taxon>
    </lineage>
</organism>
<dbReference type="Proteomes" id="UP000076798">
    <property type="component" value="Unassembled WGS sequence"/>
</dbReference>
<dbReference type="STRING" id="1314776.A0A166F063"/>
<proteinExistence type="predicted"/>
<evidence type="ECO:0000313" key="3">
    <source>
        <dbReference type="Proteomes" id="UP000076798"/>
    </source>
</evidence>
<dbReference type="SUPFAM" id="SSF53335">
    <property type="entry name" value="S-adenosyl-L-methionine-dependent methyltransferases"/>
    <property type="match status" value="1"/>
</dbReference>
<reference evidence="2 3" key="1">
    <citation type="journal article" date="2016" name="Mol. Biol. Evol.">
        <title>Comparative Genomics of Early-Diverging Mushroom-Forming Fungi Provides Insights into the Origins of Lignocellulose Decay Capabilities.</title>
        <authorList>
            <person name="Nagy L.G."/>
            <person name="Riley R."/>
            <person name="Tritt A."/>
            <person name="Adam C."/>
            <person name="Daum C."/>
            <person name="Floudas D."/>
            <person name="Sun H."/>
            <person name="Yadav J.S."/>
            <person name="Pangilinan J."/>
            <person name="Larsson K.H."/>
            <person name="Matsuura K."/>
            <person name="Barry K."/>
            <person name="Labutti K."/>
            <person name="Kuo R."/>
            <person name="Ohm R.A."/>
            <person name="Bhattacharya S.S."/>
            <person name="Shirouzu T."/>
            <person name="Yoshinaga Y."/>
            <person name="Martin F.M."/>
            <person name="Grigoriev I.V."/>
            <person name="Hibbett D.S."/>
        </authorList>
    </citation>
    <scope>NUCLEOTIDE SEQUENCE [LARGE SCALE GENOMIC DNA]</scope>
    <source>
        <strain evidence="2 3">HHB10207 ss-3</strain>
    </source>
</reference>
<dbReference type="AlphaFoldDB" id="A0A166F063"/>
<name>A0A166F063_9AGAM</name>
<feature type="region of interest" description="Disordered" evidence="1">
    <location>
        <begin position="1"/>
        <end position="52"/>
    </location>
</feature>
<feature type="region of interest" description="Disordered" evidence="1">
    <location>
        <begin position="301"/>
        <end position="324"/>
    </location>
</feature>
<keyword evidence="3" id="KW-1185">Reference proteome</keyword>
<accession>A0A166F063</accession>
<gene>
    <name evidence="2" type="ORF">SISSUDRAFT_1044552</name>
</gene>
<dbReference type="OrthoDB" id="9984419at2759"/>
<dbReference type="PANTHER" id="PTHR43591">
    <property type="entry name" value="METHYLTRANSFERASE"/>
    <property type="match status" value="1"/>
</dbReference>